<dbReference type="EMBL" id="CP046914">
    <property type="protein sequence ID" value="QGZ64338.1"/>
    <property type="molecule type" value="Genomic_DNA"/>
</dbReference>
<sequence length="397" mass="40981">MKRTILASALGLATLGAHAQSSVTLYGIVDTGIGYQSSSAALGSNSGGRSAVKMVQGVWAGSRFGFKGSEDLGGGTRAIFQLEEGYNSANGAQSTSGLMFSRAAFVGIADKTYGTVTAGRQYAPYYTLLSPYSPTTWLTGAYGAHPGDLDSMDTIYRINNSVVYTSPNIAGFTVSGMYALGGVAGSPGAGQTWSVAANYIHGPVGVAVGFERLSNSTSGGGAWGANSTASSNGEPGVSGVTNGFQTAQTQQRFAVTGGYTFNSQWDISASYSNVQYIPGIGSSFVNTQIWNTGGVVLHYKPLTTLDLAAGYSYTRATKANGVQSAASYQQFNLSQYVTLSKRTGLYFVEAYQRAGGQTLGTNGSIINATADIGDGQNSAPSSSRSQVAGAVGIIHRF</sequence>
<dbReference type="GO" id="GO:0034220">
    <property type="term" value="P:monoatomic ion transmembrane transport"/>
    <property type="evidence" value="ECO:0007669"/>
    <property type="project" value="InterPro"/>
</dbReference>
<evidence type="ECO:0000256" key="2">
    <source>
        <dbReference type="ARBA" id="ARBA00011233"/>
    </source>
</evidence>
<gene>
    <name evidence="13" type="ORF">FAZ98_21705</name>
</gene>
<evidence type="ECO:0000256" key="8">
    <source>
        <dbReference type="ARBA" id="ARBA00023114"/>
    </source>
</evidence>
<evidence type="ECO:0000313" key="14">
    <source>
        <dbReference type="Proteomes" id="UP000433577"/>
    </source>
</evidence>
<keyword evidence="10" id="KW-0998">Cell outer membrane</keyword>
<evidence type="ECO:0000256" key="11">
    <source>
        <dbReference type="SAM" id="SignalP"/>
    </source>
</evidence>
<evidence type="ECO:0000256" key="5">
    <source>
        <dbReference type="ARBA" id="ARBA00022692"/>
    </source>
</evidence>
<comment type="subcellular location">
    <subcellularLocation>
        <location evidence="1">Cell outer membrane</location>
        <topology evidence="1">Multi-pass membrane protein</topology>
    </subcellularLocation>
</comment>
<reference evidence="13 14" key="1">
    <citation type="submission" date="2019-12" db="EMBL/GenBank/DDBJ databases">
        <title>Paraburkholderia acidiphila 7Q-K02 sp. nov and Paraburkholderia acidisoli DHF22 sp. nov., two strains isolated from forest soil.</title>
        <authorList>
            <person name="Gao Z."/>
            <person name="Qiu L."/>
        </authorList>
    </citation>
    <scope>NUCLEOTIDE SEQUENCE [LARGE SCALE GENOMIC DNA]</scope>
    <source>
        <strain evidence="13 14">DHF22</strain>
    </source>
</reference>
<feature type="chain" id="PRO_5030813381" evidence="11">
    <location>
        <begin position="20"/>
        <end position="397"/>
    </location>
</feature>
<name>A0A7Z2GM41_9BURK</name>
<dbReference type="GO" id="GO:0009279">
    <property type="term" value="C:cell outer membrane"/>
    <property type="evidence" value="ECO:0007669"/>
    <property type="project" value="UniProtKB-SubCell"/>
</dbReference>
<dbReference type="InterPro" id="IPR002299">
    <property type="entry name" value="Porin_Neis"/>
</dbReference>
<evidence type="ECO:0000256" key="3">
    <source>
        <dbReference type="ARBA" id="ARBA00022448"/>
    </source>
</evidence>
<keyword evidence="7" id="KW-0406">Ion transport</keyword>
<keyword evidence="9" id="KW-0472">Membrane</keyword>
<feature type="domain" description="Porin" evidence="12">
    <location>
        <begin position="8"/>
        <end position="353"/>
    </location>
</feature>
<keyword evidence="3" id="KW-0813">Transport</keyword>
<protein>
    <submittedName>
        <fullName evidence="13">Porin</fullName>
    </submittedName>
</protein>
<dbReference type="PANTHER" id="PTHR34501:SF9">
    <property type="entry name" value="MAJOR OUTER MEMBRANE PROTEIN P.IA"/>
    <property type="match status" value="1"/>
</dbReference>
<evidence type="ECO:0000256" key="10">
    <source>
        <dbReference type="ARBA" id="ARBA00023237"/>
    </source>
</evidence>
<keyword evidence="5" id="KW-0812">Transmembrane</keyword>
<dbReference type="InterPro" id="IPR050298">
    <property type="entry name" value="Gram-neg_bact_OMP"/>
</dbReference>
<evidence type="ECO:0000313" key="13">
    <source>
        <dbReference type="EMBL" id="QGZ64338.1"/>
    </source>
</evidence>
<dbReference type="PRINTS" id="PR00182">
    <property type="entry name" value="ECOLNEIPORIN"/>
</dbReference>
<evidence type="ECO:0000256" key="6">
    <source>
        <dbReference type="ARBA" id="ARBA00022729"/>
    </source>
</evidence>
<proteinExistence type="predicted"/>
<dbReference type="InterPro" id="IPR001702">
    <property type="entry name" value="Porin_Gram-ve"/>
</dbReference>
<dbReference type="Pfam" id="PF13609">
    <property type="entry name" value="Porin_4"/>
    <property type="match status" value="1"/>
</dbReference>
<dbReference type="Gene3D" id="2.40.160.10">
    <property type="entry name" value="Porin"/>
    <property type="match status" value="1"/>
</dbReference>
<comment type="subunit">
    <text evidence="2">Homotrimer.</text>
</comment>
<dbReference type="PANTHER" id="PTHR34501">
    <property type="entry name" value="PROTEIN YDDL-RELATED"/>
    <property type="match status" value="1"/>
</dbReference>
<accession>A0A7Z2GM41</accession>
<dbReference type="InterPro" id="IPR023614">
    <property type="entry name" value="Porin_dom_sf"/>
</dbReference>
<evidence type="ECO:0000256" key="4">
    <source>
        <dbReference type="ARBA" id="ARBA00022452"/>
    </source>
</evidence>
<dbReference type="AlphaFoldDB" id="A0A7Z2GM41"/>
<keyword evidence="4" id="KW-1134">Transmembrane beta strand</keyword>
<dbReference type="GO" id="GO:0046930">
    <property type="term" value="C:pore complex"/>
    <property type="evidence" value="ECO:0007669"/>
    <property type="project" value="UniProtKB-KW"/>
</dbReference>
<keyword evidence="8" id="KW-0626">Porin</keyword>
<dbReference type="KEGG" id="pacs:FAZ98_21705"/>
<feature type="signal peptide" evidence="11">
    <location>
        <begin position="1"/>
        <end position="19"/>
    </location>
</feature>
<dbReference type="Proteomes" id="UP000433577">
    <property type="component" value="Chromosome 2"/>
</dbReference>
<evidence type="ECO:0000256" key="7">
    <source>
        <dbReference type="ARBA" id="ARBA00023065"/>
    </source>
</evidence>
<dbReference type="SUPFAM" id="SSF56935">
    <property type="entry name" value="Porins"/>
    <property type="match status" value="1"/>
</dbReference>
<dbReference type="RefSeq" id="WP_158953668.1">
    <property type="nucleotide sequence ID" value="NZ_CP046914.1"/>
</dbReference>
<evidence type="ECO:0000256" key="1">
    <source>
        <dbReference type="ARBA" id="ARBA00004571"/>
    </source>
</evidence>
<keyword evidence="6 11" id="KW-0732">Signal</keyword>
<dbReference type="InterPro" id="IPR033900">
    <property type="entry name" value="Gram_neg_porin_domain"/>
</dbReference>
<dbReference type="PRINTS" id="PR00184">
    <property type="entry name" value="NEISSPPORIN"/>
</dbReference>
<organism evidence="13 14">
    <name type="scientific">Paraburkholderia acidisoli</name>
    <dbReference type="NCBI Taxonomy" id="2571748"/>
    <lineage>
        <taxon>Bacteria</taxon>
        <taxon>Pseudomonadati</taxon>
        <taxon>Pseudomonadota</taxon>
        <taxon>Betaproteobacteria</taxon>
        <taxon>Burkholderiales</taxon>
        <taxon>Burkholderiaceae</taxon>
        <taxon>Paraburkholderia</taxon>
    </lineage>
</organism>
<dbReference type="GO" id="GO:0015288">
    <property type="term" value="F:porin activity"/>
    <property type="evidence" value="ECO:0007669"/>
    <property type="project" value="UniProtKB-KW"/>
</dbReference>
<evidence type="ECO:0000256" key="9">
    <source>
        <dbReference type="ARBA" id="ARBA00023136"/>
    </source>
</evidence>
<evidence type="ECO:0000259" key="12">
    <source>
        <dbReference type="Pfam" id="PF13609"/>
    </source>
</evidence>
<keyword evidence="14" id="KW-1185">Reference proteome</keyword>
<dbReference type="OrthoDB" id="8982743at2"/>
<dbReference type="CDD" id="cd00342">
    <property type="entry name" value="gram_neg_porins"/>
    <property type="match status" value="1"/>
</dbReference>